<dbReference type="Pfam" id="PF04616">
    <property type="entry name" value="Glyco_hydro_43"/>
    <property type="match status" value="1"/>
</dbReference>
<dbReference type="InterPro" id="IPR006710">
    <property type="entry name" value="Glyco_hydro_43"/>
</dbReference>
<evidence type="ECO:0000256" key="4">
    <source>
        <dbReference type="ARBA" id="ARBA00023295"/>
    </source>
</evidence>
<dbReference type="PANTHER" id="PTHR43817">
    <property type="entry name" value="GLYCOSYL HYDROLASE"/>
    <property type="match status" value="1"/>
</dbReference>
<evidence type="ECO:0000256" key="6">
    <source>
        <dbReference type="RuleBase" id="RU361187"/>
    </source>
</evidence>
<keyword evidence="4 6" id="KW-0326">Glycosidase</keyword>
<evidence type="ECO:0000256" key="1">
    <source>
        <dbReference type="ARBA" id="ARBA00009865"/>
    </source>
</evidence>
<organism evidence="7 8">
    <name type="scientific">Acrobeloides nanus</name>
    <dbReference type="NCBI Taxonomy" id="290746"/>
    <lineage>
        <taxon>Eukaryota</taxon>
        <taxon>Metazoa</taxon>
        <taxon>Ecdysozoa</taxon>
        <taxon>Nematoda</taxon>
        <taxon>Chromadorea</taxon>
        <taxon>Rhabditida</taxon>
        <taxon>Tylenchina</taxon>
        <taxon>Cephalobomorpha</taxon>
        <taxon>Cephaloboidea</taxon>
        <taxon>Cephalobidae</taxon>
        <taxon>Acrobeloides</taxon>
    </lineage>
</organism>
<protein>
    <submittedName>
        <fullName evidence="8">Uncharacterized protein</fullName>
    </submittedName>
</protein>
<evidence type="ECO:0000256" key="5">
    <source>
        <dbReference type="PIRSR" id="PIRSR606710-2"/>
    </source>
</evidence>
<comment type="similarity">
    <text evidence="1 6">Belongs to the glycosyl hydrolase 43 family.</text>
</comment>
<sequence length="296" mass="32616">MTHTWDGSDDRIAIYKTNEMSELSQVAPVTVWMAPSTGPYSRDIWAPELHFYDGKFYLYFAGDSGSNDGHRVYVLENSSPDPTFGKWVMKGKVADLSNDLWAIDASTFEYKGHRYIVWSGIEPGTKSCNTNIYIAELANPWTLNTTRVKLSSPTYDWEMVGCPINEGPEALISPTGNLFLSYSGGGCGTDNYALGLLSLAENGSPLNATHWTKSPTPVFVKDPANGAYGPGHNGFFKSLDETEYWIIYHAKNQTNQGCGILRNPRIQQLTWNSNGTPNFGVPVKIGLPIPKPSGET</sequence>
<evidence type="ECO:0000313" key="7">
    <source>
        <dbReference type="Proteomes" id="UP000887540"/>
    </source>
</evidence>
<dbReference type="Proteomes" id="UP000887540">
    <property type="component" value="Unplaced"/>
</dbReference>
<proteinExistence type="inferred from homology"/>
<dbReference type="GO" id="GO:0004553">
    <property type="term" value="F:hydrolase activity, hydrolyzing O-glycosyl compounds"/>
    <property type="evidence" value="ECO:0007669"/>
    <property type="project" value="InterPro"/>
</dbReference>
<dbReference type="InterPro" id="IPR023296">
    <property type="entry name" value="Glyco_hydro_beta-prop_sf"/>
</dbReference>
<dbReference type="CDD" id="cd18820">
    <property type="entry name" value="GH43_LbAraf43-like"/>
    <property type="match status" value="1"/>
</dbReference>
<evidence type="ECO:0000256" key="2">
    <source>
        <dbReference type="ARBA" id="ARBA00022729"/>
    </source>
</evidence>
<feature type="site" description="Important for catalytic activity, responsible for pKa modulation of the active site Glu and correct orientation of both the proton donor and substrate" evidence="5">
    <location>
        <position position="104"/>
    </location>
</feature>
<keyword evidence="2" id="KW-0732">Signal</keyword>
<dbReference type="WBParaSite" id="ACRNAN_scaffold17183.g16928.t1">
    <property type="protein sequence ID" value="ACRNAN_scaffold17183.g16928.t1"/>
    <property type="gene ID" value="ACRNAN_scaffold17183.g16928"/>
</dbReference>
<reference evidence="8" key="1">
    <citation type="submission" date="2022-11" db="UniProtKB">
        <authorList>
            <consortium name="WormBaseParasite"/>
        </authorList>
    </citation>
    <scope>IDENTIFICATION</scope>
</reference>
<dbReference type="GO" id="GO:0005975">
    <property type="term" value="P:carbohydrate metabolic process"/>
    <property type="evidence" value="ECO:0007669"/>
    <property type="project" value="InterPro"/>
</dbReference>
<keyword evidence="3 6" id="KW-0378">Hydrolase</keyword>
<keyword evidence="7" id="KW-1185">Reference proteome</keyword>
<evidence type="ECO:0000256" key="3">
    <source>
        <dbReference type="ARBA" id="ARBA00022801"/>
    </source>
</evidence>
<dbReference type="SUPFAM" id="SSF75005">
    <property type="entry name" value="Arabinanase/levansucrase/invertase"/>
    <property type="match status" value="1"/>
</dbReference>
<name>A0A914D3F2_9BILA</name>
<evidence type="ECO:0000313" key="8">
    <source>
        <dbReference type="WBParaSite" id="ACRNAN_scaffold17183.g16928.t1"/>
    </source>
</evidence>
<dbReference type="Gene3D" id="2.115.10.20">
    <property type="entry name" value="Glycosyl hydrolase domain, family 43"/>
    <property type="match status" value="1"/>
</dbReference>
<accession>A0A914D3F2</accession>
<dbReference type="AlphaFoldDB" id="A0A914D3F2"/>
<dbReference type="PANTHER" id="PTHR43817:SF1">
    <property type="entry name" value="HYDROLASE, FAMILY 43, PUTATIVE (AFU_ORTHOLOGUE AFUA_3G01660)-RELATED"/>
    <property type="match status" value="1"/>
</dbReference>